<accession>A0A0A0L892</accession>
<keyword evidence="5" id="KW-1185">Reference proteome</keyword>
<evidence type="ECO:0000313" key="4">
    <source>
        <dbReference type="EMBL" id="KGN56847.1"/>
    </source>
</evidence>
<dbReference type="InterPro" id="IPR013087">
    <property type="entry name" value="Znf_C2H2_type"/>
</dbReference>
<feature type="chain" id="PRO_5001965895" description="C2H2-type domain-containing protein" evidence="2">
    <location>
        <begin position="24"/>
        <end position="241"/>
    </location>
</feature>
<organism evidence="4 5">
    <name type="scientific">Cucumis sativus</name>
    <name type="common">Cucumber</name>
    <dbReference type="NCBI Taxonomy" id="3659"/>
    <lineage>
        <taxon>Eukaryota</taxon>
        <taxon>Viridiplantae</taxon>
        <taxon>Streptophyta</taxon>
        <taxon>Embryophyta</taxon>
        <taxon>Tracheophyta</taxon>
        <taxon>Spermatophyta</taxon>
        <taxon>Magnoliopsida</taxon>
        <taxon>eudicotyledons</taxon>
        <taxon>Gunneridae</taxon>
        <taxon>Pentapetalae</taxon>
        <taxon>rosids</taxon>
        <taxon>fabids</taxon>
        <taxon>Cucurbitales</taxon>
        <taxon>Cucurbitaceae</taxon>
        <taxon>Benincaseae</taxon>
        <taxon>Cucumis</taxon>
    </lineage>
</organism>
<feature type="compositionally biased region" description="Acidic residues" evidence="1">
    <location>
        <begin position="221"/>
        <end position="234"/>
    </location>
</feature>
<dbReference type="PROSITE" id="PS00028">
    <property type="entry name" value="ZINC_FINGER_C2H2_1"/>
    <property type="match status" value="1"/>
</dbReference>
<protein>
    <recommendedName>
        <fullName evidence="3">C2H2-type domain-containing protein</fullName>
    </recommendedName>
</protein>
<feature type="region of interest" description="Disordered" evidence="1">
    <location>
        <begin position="181"/>
        <end position="241"/>
    </location>
</feature>
<evidence type="ECO:0000259" key="3">
    <source>
        <dbReference type="PROSITE" id="PS00028"/>
    </source>
</evidence>
<dbReference type="Gramene" id="KGN56847">
    <property type="protein sequence ID" value="KGN56847"/>
    <property type="gene ID" value="Csa_3G134950"/>
</dbReference>
<reference evidence="4 5" key="1">
    <citation type="journal article" date="2009" name="Nat. Genet.">
        <title>The genome of the cucumber, Cucumis sativus L.</title>
        <authorList>
            <person name="Huang S."/>
            <person name="Li R."/>
            <person name="Zhang Z."/>
            <person name="Li L."/>
            <person name="Gu X."/>
            <person name="Fan W."/>
            <person name="Lucas W.J."/>
            <person name="Wang X."/>
            <person name="Xie B."/>
            <person name="Ni P."/>
            <person name="Ren Y."/>
            <person name="Zhu H."/>
            <person name="Li J."/>
            <person name="Lin K."/>
            <person name="Jin W."/>
            <person name="Fei Z."/>
            <person name="Li G."/>
            <person name="Staub J."/>
            <person name="Kilian A."/>
            <person name="van der Vossen E.A."/>
            <person name="Wu Y."/>
            <person name="Guo J."/>
            <person name="He J."/>
            <person name="Jia Z."/>
            <person name="Ren Y."/>
            <person name="Tian G."/>
            <person name="Lu Y."/>
            <person name="Ruan J."/>
            <person name="Qian W."/>
            <person name="Wang M."/>
            <person name="Huang Q."/>
            <person name="Li B."/>
            <person name="Xuan Z."/>
            <person name="Cao J."/>
            <person name="Asan"/>
            <person name="Wu Z."/>
            <person name="Zhang J."/>
            <person name="Cai Q."/>
            <person name="Bai Y."/>
            <person name="Zhao B."/>
            <person name="Han Y."/>
            <person name="Li Y."/>
            <person name="Li X."/>
            <person name="Wang S."/>
            <person name="Shi Q."/>
            <person name="Liu S."/>
            <person name="Cho W.K."/>
            <person name="Kim J.Y."/>
            <person name="Xu Y."/>
            <person name="Heller-Uszynska K."/>
            <person name="Miao H."/>
            <person name="Cheng Z."/>
            <person name="Zhang S."/>
            <person name="Wu J."/>
            <person name="Yang Y."/>
            <person name="Kang H."/>
            <person name="Li M."/>
            <person name="Liang H."/>
            <person name="Ren X."/>
            <person name="Shi Z."/>
            <person name="Wen M."/>
            <person name="Jian M."/>
            <person name="Yang H."/>
            <person name="Zhang G."/>
            <person name="Yang Z."/>
            <person name="Chen R."/>
            <person name="Liu S."/>
            <person name="Li J."/>
            <person name="Ma L."/>
            <person name="Liu H."/>
            <person name="Zhou Y."/>
            <person name="Zhao J."/>
            <person name="Fang X."/>
            <person name="Li G."/>
            <person name="Fang L."/>
            <person name="Li Y."/>
            <person name="Liu D."/>
            <person name="Zheng H."/>
            <person name="Zhang Y."/>
            <person name="Qin N."/>
            <person name="Li Z."/>
            <person name="Yang G."/>
            <person name="Yang S."/>
            <person name="Bolund L."/>
            <person name="Kristiansen K."/>
            <person name="Zheng H."/>
            <person name="Li S."/>
            <person name="Zhang X."/>
            <person name="Yang H."/>
            <person name="Wang J."/>
            <person name="Sun R."/>
            <person name="Zhang B."/>
            <person name="Jiang S."/>
            <person name="Wang J."/>
            <person name="Du Y."/>
            <person name="Li S."/>
        </authorList>
    </citation>
    <scope>NUCLEOTIDE SEQUENCE [LARGE SCALE GENOMIC DNA]</scope>
    <source>
        <strain evidence="5">cv. 9930</strain>
    </source>
</reference>
<reference evidence="4 5" key="3">
    <citation type="journal article" date="2010" name="BMC Genomics">
        <title>Transcriptome sequencing and comparative analysis of cucumber flowers with different sex types.</title>
        <authorList>
            <person name="Guo S."/>
            <person name="Zheng Y."/>
            <person name="Joung J.G."/>
            <person name="Liu S."/>
            <person name="Zhang Z."/>
            <person name="Crasta O.R."/>
            <person name="Sobral B.W."/>
            <person name="Xu Y."/>
            <person name="Huang S."/>
            <person name="Fei Z."/>
        </authorList>
    </citation>
    <scope>NUCLEOTIDE SEQUENCE [LARGE SCALE GENOMIC DNA]</scope>
    <source>
        <strain evidence="5">cv. 9930</strain>
    </source>
</reference>
<feature type="domain" description="C2H2-type" evidence="3">
    <location>
        <begin position="66"/>
        <end position="86"/>
    </location>
</feature>
<reference evidence="4 5" key="2">
    <citation type="journal article" date="2009" name="PLoS ONE">
        <title>An integrated genetic and cytogenetic map of the cucumber genome.</title>
        <authorList>
            <person name="Ren Y."/>
            <person name="Zhang Z."/>
            <person name="Liu J."/>
            <person name="Staub J.E."/>
            <person name="Han Y."/>
            <person name="Cheng Z."/>
            <person name="Li X."/>
            <person name="Lu J."/>
            <person name="Miao H."/>
            <person name="Kang H."/>
            <person name="Xie B."/>
            <person name="Gu X."/>
            <person name="Wang X."/>
            <person name="Du Y."/>
            <person name="Jin W."/>
            <person name="Huang S."/>
        </authorList>
    </citation>
    <scope>NUCLEOTIDE SEQUENCE [LARGE SCALE GENOMIC DNA]</scope>
    <source>
        <strain evidence="5">cv. 9930</strain>
    </source>
</reference>
<proteinExistence type="predicted"/>
<dbReference type="EMBL" id="CM002924">
    <property type="protein sequence ID" value="KGN56847.1"/>
    <property type="molecule type" value="Genomic_DNA"/>
</dbReference>
<evidence type="ECO:0000256" key="1">
    <source>
        <dbReference type="SAM" id="MobiDB-lite"/>
    </source>
</evidence>
<dbReference type="AlphaFoldDB" id="A0A0A0L892"/>
<dbReference type="Proteomes" id="UP000029981">
    <property type="component" value="Chromosome 3"/>
</dbReference>
<sequence>MPFLLQPPLFALFFLTSFSPSLSFPRNSSSFGESSSNPSLNNMLFTSSESSGRPSRRKNTIFGAPCGLCGQVIFGSEALNHHYNYHFLQNELASFRGHSNPSSGISQRPPLWSNYFHGQASASREPQMTLNDYLTMPPSLRSYSGAAIDMAHFLPLHPLLAQPPPLPRTSTANRMNFQQNQAVAGHRRQGNQVQWNNGGVREVGGQPASEEQPPQDVIDLNSEENDCSSDDSEGLDLTLSL</sequence>
<feature type="signal peptide" evidence="2">
    <location>
        <begin position="1"/>
        <end position="23"/>
    </location>
</feature>
<reference evidence="4 5" key="4">
    <citation type="journal article" date="2011" name="BMC Genomics">
        <title>RNA-Seq improves annotation of protein-coding genes in the cucumber genome.</title>
        <authorList>
            <person name="Li Z."/>
            <person name="Zhang Z."/>
            <person name="Yan P."/>
            <person name="Huang S."/>
            <person name="Fei Z."/>
            <person name="Lin K."/>
        </authorList>
    </citation>
    <scope>NUCLEOTIDE SEQUENCE [LARGE SCALE GENOMIC DNA]</scope>
    <source>
        <strain evidence="5">cv. 9930</strain>
    </source>
</reference>
<evidence type="ECO:0000256" key="2">
    <source>
        <dbReference type="SAM" id="SignalP"/>
    </source>
</evidence>
<keyword evidence="2" id="KW-0732">Signal</keyword>
<gene>
    <name evidence="4" type="ORF">Csa_3G134950</name>
</gene>
<name>A0A0A0L892_CUCSA</name>
<evidence type="ECO:0000313" key="5">
    <source>
        <dbReference type="Proteomes" id="UP000029981"/>
    </source>
</evidence>